<evidence type="ECO:0000256" key="1">
    <source>
        <dbReference type="SAM" id="MobiDB-lite"/>
    </source>
</evidence>
<evidence type="ECO:0000313" key="3">
    <source>
        <dbReference type="Proteomes" id="UP000419144"/>
    </source>
</evidence>
<dbReference type="Proteomes" id="UP000419144">
    <property type="component" value="Unassembled WGS sequence"/>
</dbReference>
<feature type="compositionally biased region" description="Gly residues" evidence="1">
    <location>
        <begin position="206"/>
        <end position="216"/>
    </location>
</feature>
<dbReference type="EMBL" id="BLBS01000020">
    <property type="protein sequence ID" value="GET87439.1"/>
    <property type="molecule type" value="Genomic_DNA"/>
</dbReference>
<comment type="caution">
    <text evidence="2">The sequence shown here is derived from an EMBL/GenBank/DDBJ whole genome shotgun (WGS) entry which is preliminary data.</text>
</comment>
<dbReference type="InterPro" id="IPR018247">
    <property type="entry name" value="EF_Hand_1_Ca_BS"/>
</dbReference>
<name>A0A640KIY0_LEITA</name>
<gene>
    <name evidence="2" type="ORF">LtaPh_1608000</name>
</gene>
<sequence>MFVLRIAGDVDGVKRNIEVSFPHRPSLQQVCTVAETILPLRDRRNRRPWRLPRAAALQDAGDVTASTAASSRDPVDANPRAPGLSAIYTVESLVYLNRATHEWEELYSASQLPSGSQVYCFSYLQHGRVAAGTGRGGSAAIPSSSFALPVGGEHVNEAAPRRLQVPASLPGGTGVQQSLADPDCPGDIPEPQQRLVWDYVSGARGGVRQGPQGAKGGFSRVHSASPSLTQTSARNKSTAAHDFAAGLHRMRGLPPFSSHSRRLSSLSPSGAVPFAASARPALSPTSGTSPRALVTERSLSFCPAPTFSTHSRHAVVGLVQSTAPTTRRDCSSLVGVQAQMRSPAWRQSTLSRLRDDRYTFISDLRRGWSVLLSDEDGCSSCYAHLGDRLDLLFDVLVHLDPQEEGTGQRPYILLRDFYLLASCLTSTSTAAAALSRTTYASMSRDHVTSTPSTAMDITSELDAQLHWSWDDVVRHADKDRDGCIAYREWISFGIEHPEVVQLLCRAVHALLVREARSSRGFHADRHSSTAAQTPAPAFSSHFSLHSTSSMGHLGDRNRNSDAELSGVYQCCRRQQGGIDKTNADKGGGMRATDVHERHGRRCSSCHELRARLSEGCGRKASAQANIVFSPMR</sequence>
<feature type="compositionally biased region" description="Polar residues" evidence="1">
    <location>
        <begin position="222"/>
        <end position="238"/>
    </location>
</feature>
<reference evidence="2" key="1">
    <citation type="submission" date="2019-11" db="EMBL/GenBank/DDBJ databases">
        <title>Leishmania tarentolae CDS.</title>
        <authorList>
            <person name="Goto Y."/>
            <person name="Yamagishi J."/>
        </authorList>
    </citation>
    <scope>NUCLEOTIDE SEQUENCE [LARGE SCALE GENOMIC DNA]</scope>
    <source>
        <strain evidence="2">Parrot Tar II</strain>
    </source>
</reference>
<evidence type="ECO:0008006" key="4">
    <source>
        <dbReference type="Google" id="ProtNLM"/>
    </source>
</evidence>
<feature type="region of interest" description="Disordered" evidence="1">
    <location>
        <begin position="206"/>
        <end position="238"/>
    </location>
</feature>
<evidence type="ECO:0000313" key="2">
    <source>
        <dbReference type="EMBL" id="GET87439.1"/>
    </source>
</evidence>
<dbReference type="OrthoDB" id="26525at2759"/>
<dbReference type="Gene3D" id="3.10.20.650">
    <property type="match status" value="1"/>
</dbReference>
<accession>A0A640KIY0</accession>
<proteinExistence type="predicted"/>
<dbReference type="AlphaFoldDB" id="A0A640KIY0"/>
<protein>
    <recommendedName>
        <fullName evidence="4">EF-hand domain-containing protein</fullName>
    </recommendedName>
</protein>
<dbReference type="PROSITE" id="PS00018">
    <property type="entry name" value="EF_HAND_1"/>
    <property type="match status" value="1"/>
</dbReference>
<organism evidence="2 3">
    <name type="scientific">Leishmania tarentolae</name>
    <name type="common">Sauroleishmania tarentolae</name>
    <dbReference type="NCBI Taxonomy" id="5689"/>
    <lineage>
        <taxon>Eukaryota</taxon>
        <taxon>Discoba</taxon>
        <taxon>Euglenozoa</taxon>
        <taxon>Kinetoplastea</taxon>
        <taxon>Metakinetoplastina</taxon>
        <taxon>Trypanosomatida</taxon>
        <taxon>Trypanosomatidae</taxon>
        <taxon>Leishmaniinae</taxon>
        <taxon>Leishmania</taxon>
        <taxon>lizard Leishmania</taxon>
    </lineage>
</organism>
<dbReference type="VEuPathDB" id="TriTrypDB:LtaPh_1608000"/>
<keyword evidence="3" id="KW-1185">Reference proteome</keyword>